<keyword evidence="2" id="KW-1185">Reference proteome</keyword>
<protein>
    <submittedName>
        <fullName evidence="1">Uncharacterized protein</fullName>
    </submittedName>
</protein>
<name>A0A4Y2HC14_ARAVE</name>
<dbReference type="AlphaFoldDB" id="A0A4Y2HC14"/>
<dbReference type="OrthoDB" id="8195485at2759"/>
<dbReference type="Proteomes" id="UP000499080">
    <property type="component" value="Unassembled WGS sequence"/>
</dbReference>
<sequence length="142" mass="15810">MTYKKADEDADCLIVKAIALAPIHPSVVVTAAHQHSLKVYYQIQHWLGNKKTPGDWGWEKINSELQPVKTLKSPEPDSILYARYPASVRRGAQEIEAVGRGPNVGTLCPDSDGYPGGVHLPNRSLRQQVSWVLRQANFRLPT</sequence>
<organism evidence="1 2">
    <name type="scientific">Araneus ventricosus</name>
    <name type="common">Orbweaver spider</name>
    <name type="synonym">Epeira ventricosa</name>
    <dbReference type="NCBI Taxonomy" id="182803"/>
    <lineage>
        <taxon>Eukaryota</taxon>
        <taxon>Metazoa</taxon>
        <taxon>Ecdysozoa</taxon>
        <taxon>Arthropoda</taxon>
        <taxon>Chelicerata</taxon>
        <taxon>Arachnida</taxon>
        <taxon>Araneae</taxon>
        <taxon>Araneomorphae</taxon>
        <taxon>Entelegynae</taxon>
        <taxon>Araneoidea</taxon>
        <taxon>Araneidae</taxon>
        <taxon>Araneus</taxon>
    </lineage>
</organism>
<comment type="caution">
    <text evidence="1">The sequence shown here is derived from an EMBL/GenBank/DDBJ whole genome shotgun (WGS) entry which is preliminary data.</text>
</comment>
<proteinExistence type="predicted"/>
<dbReference type="EMBL" id="BGPR01001837">
    <property type="protein sequence ID" value="GBM62830.1"/>
    <property type="molecule type" value="Genomic_DNA"/>
</dbReference>
<evidence type="ECO:0000313" key="2">
    <source>
        <dbReference type="Proteomes" id="UP000499080"/>
    </source>
</evidence>
<reference evidence="1 2" key="1">
    <citation type="journal article" date="2019" name="Sci. Rep.">
        <title>Orb-weaving spider Araneus ventricosus genome elucidates the spidroin gene catalogue.</title>
        <authorList>
            <person name="Kono N."/>
            <person name="Nakamura H."/>
            <person name="Ohtoshi R."/>
            <person name="Moran D.A.P."/>
            <person name="Shinohara A."/>
            <person name="Yoshida Y."/>
            <person name="Fujiwara M."/>
            <person name="Mori M."/>
            <person name="Tomita M."/>
            <person name="Arakawa K."/>
        </authorList>
    </citation>
    <scope>NUCLEOTIDE SEQUENCE [LARGE SCALE GENOMIC DNA]</scope>
</reference>
<gene>
    <name evidence="1" type="ORF">AVEN_209471_1</name>
</gene>
<accession>A0A4Y2HC14</accession>
<evidence type="ECO:0000313" key="1">
    <source>
        <dbReference type="EMBL" id="GBM62830.1"/>
    </source>
</evidence>